<reference evidence="2 3" key="1">
    <citation type="submission" date="2013-07" db="EMBL/GenBank/DDBJ databases">
        <title>Comparative Genomic and Metabolomic Analysis of Twelve Strains of Pseudoalteromonas luteoviolacea.</title>
        <authorList>
            <person name="Vynne N.G."/>
            <person name="Mansson M."/>
            <person name="Gram L."/>
        </authorList>
    </citation>
    <scope>NUCLEOTIDE SEQUENCE [LARGE SCALE GENOMIC DNA]</scope>
    <source>
        <strain evidence="2 3">NCIMB 1942</strain>
    </source>
</reference>
<gene>
    <name evidence="2" type="ORF">N482_08970</name>
</gene>
<evidence type="ECO:0000259" key="1">
    <source>
        <dbReference type="Pfam" id="PF00144"/>
    </source>
</evidence>
<name>A0A167CJT3_9GAMM</name>
<dbReference type="OrthoDB" id="9799367at2"/>
<dbReference type="PROSITE" id="PS51257">
    <property type="entry name" value="PROKAR_LIPOPROTEIN"/>
    <property type="match status" value="1"/>
</dbReference>
<proteinExistence type="predicted"/>
<dbReference type="PANTHER" id="PTHR43283">
    <property type="entry name" value="BETA-LACTAMASE-RELATED"/>
    <property type="match status" value="1"/>
</dbReference>
<dbReference type="AlphaFoldDB" id="A0A167CJT3"/>
<organism evidence="2 3">
    <name type="scientific">Pseudoalteromonas luteoviolacea NCIMB 1942</name>
    <dbReference type="NCBI Taxonomy" id="1365253"/>
    <lineage>
        <taxon>Bacteria</taxon>
        <taxon>Pseudomonadati</taxon>
        <taxon>Pseudomonadota</taxon>
        <taxon>Gammaproteobacteria</taxon>
        <taxon>Alteromonadales</taxon>
        <taxon>Pseudoalteromonadaceae</taxon>
        <taxon>Pseudoalteromonas</taxon>
    </lineage>
</organism>
<evidence type="ECO:0000313" key="2">
    <source>
        <dbReference type="EMBL" id="KZN47746.1"/>
    </source>
</evidence>
<comment type="caution">
    <text evidence="2">The sequence shown here is derived from an EMBL/GenBank/DDBJ whole genome shotgun (WGS) entry which is preliminary data.</text>
</comment>
<sequence>MFRIITQVSLCLLTLSGCNFFDERSDAEKLKVLLAQHEQQHQIPAQGLLVLHKDKELFKGIHSSELFKKEHLLTEDSLFPIHSISKLFASVLVLQFAQEHKISLDNPASLYVRDLPRLWHNIPISAFLNHASGVPEYFDREVNNFVFAAGKKETFEQLKAKPVRFAPGAKIRYTQTNYLVLAALLESVSGLSYEELVEQRIFNPLAMKSTLWLQRPQNHPNVVKTYHVSAGKLVESEFIQWPDYSAVHGGYYSSLEDIGRFLSAVASGRLIKQAQLQQYFQPYSLRDGNISYFASGWDYGRNWQFQELGHDGGALSRVRILYKDNLDDAYIIVYFTNGNSDGVRSRALVDAVQSSLSL</sequence>
<dbReference type="Proteomes" id="UP000076587">
    <property type="component" value="Unassembled WGS sequence"/>
</dbReference>
<dbReference type="InterPro" id="IPR001466">
    <property type="entry name" value="Beta-lactam-related"/>
</dbReference>
<evidence type="ECO:0000313" key="3">
    <source>
        <dbReference type="Proteomes" id="UP000076587"/>
    </source>
</evidence>
<feature type="domain" description="Beta-lactamase-related" evidence="1">
    <location>
        <begin position="34"/>
        <end position="343"/>
    </location>
</feature>
<dbReference type="SUPFAM" id="SSF56601">
    <property type="entry name" value="beta-lactamase/transpeptidase-like"/>
    <property type="match status" value="1"/>
</dbReference>
<dbReference type="Gene3D" id="3.40.710.10">
    <property type="entry name" value="DD-peptidase/beta-lactamase superfamily"/>
    <property type="match status" value="1"/>
</dbReference>
<dbReference type="PATRIC" id="fig|1365253.3.peg.2204"/>
<dbReference type="RefSeq" id="WP_081227870.1">
    <property type="nucleotide sequence ID" value="NZ_AUXT01000152.1"/>
</dbReference>
<accession>A0A167CJT3</accession>
<dbReference type="InterPro" id="IPR012338">
    <property type="entry name" value="Beta-lactam/transpept-like"/>
</dbReference>
<protein>
    <recommendedName>
        <fullName evidence="1">Beta-lactamase-related domain-containing protein</fullName>
    </recommendedName>
</protein>
<dbReference type="Pfam" id="PF00144">
    <property type="entry name" value="Beta-lactamase"/>
    <property type="match status" value="1"/>
</dbReference>
<dbReference type="InterPro" id="IPR050789">
    <property type="entry name" value="Diverse_Enzym_Activities"/>
</dbReference>
<dbReference type="EMBL" id="AUXT01000152">
    <property type="protein sequence ID" value="KZN47746.1"/>
    <property type="molecule type" value="Genomic_DNA"/>
</dbReference>